<evidence type="ECO:0000313" key="3">
    <source>
        <dbReference type="EMBL" id="KAK3364919.1"/>
    </source>
</evidence>
<reference evidence="3" key="1">
    <citation type="journal article" date="2023" name="Mol. Phylogenet. Evol.">
        <title>Genome-scale phylogeny and comparative genomics of the fungal order Sordariales.</title>
        <authorList>
            <person name="Hensen N."/>
            <person name="Bonometti L."/>
            <person name="Westerberg I."/>
            <person name="Brannstrom I.O."/>
            <person name="Guillou S."/>
            <person name="Cros-Aarteil S."/>
            <person name="Calhoun S."/>
            <person name="Haridas S."/>
            <person name="Kuo A."/>
            <person name="Mondo S."/>
            <person name="Pangilinan J."/>
            <person name="Riley R."/>
            <person name="LaButti K."/>
            <person name="Andreopoulos B."/>
            <person name="Lipzen A."/>
            <person name="Chen C."/>
            <person name="Yan M."/>
            <person name="Daum C."/>
            <person name="Ng V."/>
            <person name="Clum A."/>
            <person name="Steindorff A."/>
            <person name="Ohm R.A."/>
            <person name="Martin F."/>
            <person name="Silar P."/>
            <person name="Natvig D.O."/>
            <person name="Lalanne C."/>
            <person name="Gautier V."/>
            <person name="Ament-Velasquez S.L."/>
            <person name="Kruys A."/>
            <person name="Hutchinson M.I."/>
            <person name="Powell A.J."/>
            <person name="Barry K."/>
            <person name="Miller A.N."/>
            <person name="Grigoriev I.V."/>
            <person name="Debuchy R."/>
            <person name="Gladieux P."/>
            <person name="Hiltunen Thoren M."/>
            <person name="Johannesson H."/>
        </authorList>
    </citation>
    <scope>NUCLEOTIDE SEQUENCE</scope>
    <source>
        <strain evidence="3">CBS 958.72</strain>
    </source>
</reference>
<evidence type="ECO:0000313" key="4">
    <source>
        <dbReference type="Proteomes" id="UP001287356"/>
    </source>
</evidence>
<evidence type="ECO:0000259" key="2">
    <source>
        <dbReference type="Pfam" id="PF12776"/>
    </source>
</evidence>
<gene>
    <name evidence="3" type="ORF">B0T24DRAFT_712273</name>
</gene>
<organism evidence="3 4">
    <name type="scientific">Lasiosphaeria ovina</name>
    <dbReference type="NCBI Taxonomy" id="92902"/>
    <lineage>
        <taxon>Eukaryota</taxon>
        <taxon>Fungi</taxon>
        <taxon>Dikarya</taxon>
        <taxon>Ascomycota</taxon>
        <taxon>Pezizomycotina</taxon>
        <taxon>Sordariomycetes</taxon>
        <taxon>Sordariomycetidae</taxon>
        <taxon>Sordariales</taxon>
        <taxon>Lasiosphaeriaceae</taxon>
        <taxon>Lasiosphaeria</taxon>
    </lineage>
</organism>
<dbReference type="InterPro" id="IPR024752">
    <property type="entry name" value="Myb/SANT-like_dom"/>
</dbReference>
<dbReference type="AlphaFoldDB" id="A0AAE0N0G4"/>
<feature type="domain" description="Myb/SANT-like" evidence="2">
    <location>
        <begin position="33"/>
        <end position="116"/>
    </location>
</feature>
<reference evidence="3" key="2">
    <citation type="submission" date="2023-06" db="EMBL/GenBank/DDBJ databases">
        <authorList>
            <consortium name="Lawrence Berkeley National Laboratory"/>
            <person name="Haridas S."/>
            <person name="Hensen N."/>
            <person name="Bonometti L."/>
            <person name="Westerberg I."/>
            <person name="Brannstrom I.O."/>
            <person name="Guillou S."/>
            <person name="Cros-Aarteil S."/>
            <person name="Calhoun S."/>
            <person name="Kuo A."/>
            <person name="Mondo S."/>
            <person name="Pangilinan J."/>
            <person name="Riley R."/>
            <person name="Labutti K."/>
            <person name="Andreopoulos B."/>
            <person name="Lipzen A."/>
            <person name="Chen C."/>
            <person name="Yanf M."/>
            <person name="Daum C."/>
            <person name="Ng V."/>
            <person name="Clum A."/>
            <person name="Steindorff A."/>
            <person name="Ohm R."/>
            <person name="Martin F."/>
            <person name="Silar P."/>
            <person name="Natvig D."/>
            <person name="Lalanne C."/>
            <person name="Gautier V."/>
            <person name="Ament-Velasquez S.L."/>
            <person name="Kruys A."/>
            <person name="Hutchinson M.I."/>
            <person name="Powell A.J."/>
            <person name="Barry K."/>
            <person name="Miller A.N."/>
            <person name="Grigoriev I.V."/>
            <person name="Debuchy R."/>
            <person name="Gladieux P."/>
            <person name="Thoren M.H."/>
            <person name="Johannesson H."/>
        </authorList>
    </citation>
    <scope>NUCLEOTIDE SEQUENCE</scope>
    <source>
        <strain evidence="3">CBS 958.72</strain>
    </source>
</reference>
<proteinExistence type="predicted"/>
<dbReference type="Proteomes" id="UP001287356">
    <property type="component" value="Unassembled WGS sequence"/>
</dbReference>
<name>A0AAE0N0G4_9PEZI</name>
<feature type="non-terminal residue" evidence="3">
    <location>
        <position position="162"/>
    </location>
</feature>
<keyword evidence="4" id="KW-1185">Reference proteome</keyword>
<feature type="compositionally biased region" description="Basic and acidic residues" evidence="1">
    <location>
        <begin position="1"/>
        <end position="20"/>
    </location>
</feature>
<dbReference type="Pfam" id="PF12776">
    <property type="entry name" value="Myb_DNA-bind_3"/>
    <property type="match status" value="1"/>
</dbReference>
<protein>
    <recommendedName>
        <fullName evidence="2">Myb/SANT-like domain-containing protein</fullName>
    </recommendedName>
</protein>
<dbReference type="EMBL" id="JAULSN010000009">
    <property type="protein sequence ID" value="KAK3364919.1"/>
    <property type="molecule type" value="Genomic_DNA"/>
</dbReference>
<sequence length="162" mass="17666">LCELRSEQEEGRAQEEREGPGKGSSSLVDRYAEKLLLDVLRRASDAGMKGQGGYKKQVYSQVVVELQATAGFKLSADQAANKVDYFKRKWRAWMVLVENSGFGFDPVTGLHTAPDQLSGKALIKRFYPESTLIAPSGPAVKFIPLEGILAGVIYKVVSSALS</sequence>
<comment type="caution">
    <text evidence="3">The sequence shown here is derived from an EMBL/GenBank/DDBJ whole genome shotgun (WGS) entry which is preliminary data.</text>
</comment>
<accession>A0AAE0N0G4</accession>
<evidence type="ECO:0000256" key="1">
    <source>
        <dbReference type="SAM" id="MobiDB-lite"/>
    </source>
</evidence>
<feature type="region of interest" description="Disordered" evidence="1">
    <location>
        <begin position="1"/>
        <end position="26"/>
    </location>
</feature>